<accession>A0ABR4EEN2</accession>
<evidence type="ECO:0000256" key="1">
    <source>
        <dbReference type="SAM" id="MobiDB-lite"/>
    </source>
</evidence>
<dbReference type="EMBL" id="JBAWTH010000062">
    <property type="protein sequence ID" value="KAL2280860.1"/>
    <property type="molecule type" value="Genomic_DNA"/>
</dbReference>
<proteinExistence type="predicted"/>
<gene>
    <name evidence="2" type="ORF">FJTKL_12173</name>
</gene>
<feature type="compositionally biased region" description="Basic and acidic residues" evidence="1">
    <location>
        <begin position="552"/>
        <end position="564"/>
    </location>
</feature>
<dbReference type="Proteomes" id="UP001600888">
    <property type="component" value="Unassembled WGS sequence"/>
</dbReference>
<comment type="caution">
    <text evidence="2">The sequence shown here is derived from an EMBL/GenBank/DDBJ whole genome shotgun (WGS) entry which is preliminary data.</text>
</comment>
<feature type="region of interest" description="Disordered" evidence="1">
    <location>
        <begin position="1"/>
        <end position="143"/>
    </location>
</feature>
<feature type="compositionally biased region" description="Low complexity" evidence="1">
    <location>
        <begin position="78"/>
        <end position="89"/>
    </location>
</feature>
<feature type="compositionally biased region" description="Polar residues" evidence="1">
    <location>
        <begin position="42"/>
        <end position="51"/>
    </location>
</feature>
<sequence>MPSPPQYPSARSLAAKESSASEIPSPPLTIAADATTSREHTASPTWSSSRFGTLEQDDLKNSGSAGPVSCLGSFVAVSTTPQTPTSPSHLPTPHPTPGSSSSKSDPGAKTLPSDLHWPPEASGSLLPSALPRNSTIQDTEPGPYLSALQATSKLVTSSLNLSELSLPSLEQDSSEEASFPGLFSSIARFFRHFQSTNILASTRVQKARKAHGRVQAVLRLIKARQAGKYLGPQLAIRRRLFSSEYRELIALIEADENLSDYFYQELCFDYSHTTHYFTFYMVTELHDNFVLSMFLKVEAFLNDNKGSDCKIIGEIAKGLKKVGSGTVIPAELEYDGKQPDMAWRFLPSDETSGDSGDNQYPGLVIEVAWAQEKHKLKEKAKYYFEATGGQIRTLVGINLNDICRQQSAAEKKWDALEGKWKKDAGKPRPEPLTFLAPAAASTPATFSVWRAEYDSHTDRVTFGEHSVEDQIFRKQNQEYNPDCSLRLSLKDFVYQQNLSALCQAHETKGEIDYPELVISSELLCEYFNEAVAVYRRPWKIRRERGARIKQKKKDDDNAAREKKAAALADEAARKHNSPGLRGRLKDRMGRLVSARHWRPDEWGSPKST</sequence>
<protein>
    <submittedName>
        <fullName evidence="2">Uncharacterized protein</fullName>
    </submittedName>
</protein>
<organism evidence="2 3">
    <name type="scientific">Diaporthe vaccinii</name>
    <dbReference type="NCBI Taxonomy" id="105482"/>
    <lineage>
        <taxon>Eukaryota</taxon>
        <taxon>Fungi</taxon>
        <taxon>Dikarya</taxon>
        <taxon>Ascomycota</taxon>
        <taxon>Pezizomycotina</taxon>
        <taxon>Sordariomycetes</taxon>
        <taxon>Sordariomycetidae</taxon>
        <taxon>Diaporthales</taxon>
        <taxon>Diaporthaceae</taxon>
        <taxon>Diaporthe</taxon>
        <taxon>Diaporthe eres species complex</taxon>
    </lineage>
</organism>
<evidence type="ECO:0000313" key="2">
    <source>
        <dbReference type="EMBL" id="KAL2280860.1"/>
    </source>
</evidence>
<feature type="region of interest" description="Disordered" evidence="1">
    <location>
        <begin position="547"/>
        <end position="586"/>
    </location>
</feature>
<keyword evidence="3" id="KW-1185">Reference proteome</keyword>
<name>A0ABR4EEN2_9PEZI</name>
<evidence type="ECO:0000313" key="3">
    <source>
        <dbReference type="Proteomes" id="UP001600888"/>
    </source>
</evidence>
<reference evidence="2 3" key="1">
    <citation type="submission" date="2024-03" db="EMBL/GenBank/DDBJ databases">
        <title>A high-quality draft genome sequence of Diaporthe vaccinii, a causative agent of upright dieback and viscid rot disease in cranberry plants.</title>
        <authorList>
            <person name="Sarrasin M."/>
            <person name="Lang B.F."/>
            <person name="Burger G."/>
        </authorList>
    </citation>
    <scope>NUCLEOTIDE SEQUENCE [LARGE SCALE GENOMIC DNA]</scope>
    <source>
        <strain evidence="2 3">IS7</strain>
    </source>
</reference>